<gene>
    <name evidence="4" type="ORF">MM415A00124_0008</name>
    <name evidence="3" type="ORF">MM415B00156_0008</name>
    <name evidence="2" type="ORF">TM448A00198_0004</name>
</gene>
<protein>
    <submittedName>
        <fullName evidence="2">Uncharacterized protein</fullName>
    </submittedName>
</protein>
<feature type="compositionally biased region" description="Basic and acidic residues" evidence="1">
    <location>
        <begin position="1"/>
        <end position="13"/>
    </location>
</feature>
<dbReference type="AlphaFoldDB" id="A0A6H1ZCK3"/>
<organism evidence="2">
    <name type="scientific">viral metagenome</name>
    <dbReference type="NCBI Taxonomy" id="1070528"/>
    <lineage>
        <taxon>unclassified sequences</taxon>
        <taxon>metagenomes</taxon>
        <taxon>organismal metagenomes</taxon>
    </lineage>
</organism>
<reference evidence="2" key="1">
    <citation type="submission" date="2020-03" db="EMBL/GenBank/DDBJ databases">
        <title>The deep terrestrial virosphere.</title>
        <authorList>
            <person name="Holmfeldt K."/>
            <person name="Nilsson E."/>
            <person name="Simone D."/>
            <person name="Lopez-Fernandez M."/>
            <person name="Wu X."/>
            <person name="de Brujin I."/>
            <person name="Lundin D."/>
            <person name="Andersson A."/>
            <person name="Bertilsson S."/>
            <person name="Dopson M."/>
        </authorList>
    </citation>
    <scope>NUCLEOTIDE SEQUENCE</scope>
    <source>
        <strain evidence="4">MM415A00124</strain>
        <strain evidence="3">MM415B00156</strain>
        <strain evidence="2">TM448A00198</strain>
    </source>
</reference>
<dbReference type="EMBL" id="MT143987">
    <property type="protein sequence ID" value="QJA45189.1"/>
    <property type="molecule type" value="Genomic_DNA"/>
</dbReference>
<name>A0A6H1ZCK3_9ZZZZ</name>
<evidence type="ECO:0000313" key="4">
    <source>
        <dbReference type="EMBL" id="QJI04833.1"/>
    </source>
</evidence>
<evidence type="ECO:0000313" key="3">
    <source>
        <dbReference type="EMBL" id="QJA67768.1"/>
    </source>
</evidence>
<accession>A0A6H1ZCK3</accession>
<evidence type="ECO:0000313" key="2">
    <source>
        <dbReference type="EMBL" id="QJA45189.1"/>
    </source>
</evidence>
<proteinExistence type="predicted"/>
<evidence type="ECO:0000256" key="1">
    <source>
        <dbReference type="SAM" id="MobiDB-lite"/>
    </source>
</evidence>
<sequence>MSRENFDPRDRAYRRPVPKPNGKKWVMEVEGDGGIVRFMARSGGYVMVRRPRCSPFVLTEKEWAAMPLFEAFLAKAQEGE</sequence>
<feature type="region of interest" description="Disordered" evidence="1">
    <location>
        <begin position="1"/>
        <end position="20"/>
    </location>
</feature>
<dbReference type="EMBL" id="MT141576">
    <property type="protein sequence ID" value="QJA67768.1"/>
    <property type="molecule type" value="Genomic_DNA"/>
</dbReference>
<dbReference type="EMBL" id="MT145191">
    <property type="protein sequence ID" value="QJI04833.1"/>
    <property type="molecule type" value="Genomic_DNA"/>
</dbReference>